<reference evidence="1" key="1">
    <citation type="submission" date="2023-05" db="EMBL/GenBank/DDBJ databases">
        <title>Comparative genomics of Bacillaceae isolates and their secondary metabolite potential.</title>
        <authorList>
            <person name="Song L."/>
            <person name="Nielsen L.J."/>
            <person name="Mohite O."/>
            <person name="Xu X."/>
            <person name="Weber T."/>
            <person name="Kovacs A.T."/>
        </authorList>
    </citation>
    <scope>NUCLEOTIDE SEQUENCE</scope>
    <source>
        <strain evidence="1">XLM17</strain>
    </source>
</reference>
<dbReference type="KEGG" id="nnv:QNH39_10365"/>
<organism evidence="1 2">
    <name type="scientific">Neobacillus novalis</name>
    <dbReference type="NCBI Taxonomy" id="220687"/>
    <lineage>
        <taxon>Bacteria</taxon>
        <taxon>Bacillati</taxon>
        <taxon>Bacillota</taxon>
        <taxon>Bacilli</taxon>
        <taxon>Bacillales</taxon>
        <taxon>Bacillaceae</taxon>
        <taxon>Neobacillus</taxon>
    </lineage>
</organism>
<evidence type="ECO:0000313" key="1">
    <source>
        <dbReference type="EMBL" id="WHY88210.1"/>
    </source>
</evidence>
<accession>A0AA95MUE9</accession>
<evidence type="ECO:0000313" key="2">
    <source>
        <dbReference type="Proteomes" id="UP001178288"/>
    </source>
</evidence>
<keyword evidence="2" id="KW-1185">Reference proteome</keyword>
<proteinExistence type="predicted"/>
<sequence length="101" mass="11630">MRADISGILTITVNQQIQKLIEILNVTGYSVNPHPANPEWINVYCPIKRRNVIKEISTQSKKGSFQLRNPKGTRWLSFRTLGIKIENNDFVNKVLEHIKKS</sequence>
<dbReference type="EMBL" id="CP126114">
    <property type="protein sequence ID" value="WHY88210.1"/>
    <property type="molecule type" value="Genomic_DNA"/>
</dbReference>
<gene>
    <name evidence="1" type="ORF">QNH39_10365</name>
</gene>
<dbReference type="Proteomes" id="UP001178288">
    <property type="component" value="Chromosome"/>
</dbReference>
<protein>
    <submittedName>
        <fullName evidence="1">Uncharacterized protein</fullName>
    </submittedName>
</protein>
<dbReference type="RefSeq" id="WP_066085633.1">
    <property type="nucleotide sequence ID" value="NZ_CP126114.1"/>
</dbReference>
<name>A0AA95MUE9_9BACI</name>
<dbReference type="AlphaFoldDB" id="A0AA95MUE9"/>